<evidence type="ECO:0000256" key="1">
    <source>
        <dbReference type="ARBA" id="ARBA00023015"/>
    </source>
</evidence>
<accession>A0A927MAQ5</accession>
<dbReference type="Proteomes" id="UP000649753">
    <property type="component" value="Unassembled WGS sequence"/>
</dbReference>
<evidence type="ECO:0000256" key="3">
    <source>
        <dbReference type="ARBA" id="ARBA00023163"/>
    </source>
</evidence>
<dbReference type="Pfam" id="PF12833">
    <property type="entry name" value="HTH_18"/>
    <property type="match status" value="1"/>
</dbReference>
<dbReference type="GO" id="GO:0043565">
    <property type="term" value="F:sequence-specific DNA binding"/>
    <property type="evidence" value="ECO:0007669"/>
    <property type="project" value="InterPro"/>
</dbReference>
<dbReference type="PANTHER" id="PTHR46796:SF2">
    <property type="entry name" value="TRANSCRIPTIONAL REGULATORY PROTEIN"/>
    <property type="match status" value="1"/>
</dbReference>
<dbReference type="SMART" id="SM00342">
    <property type="entry name" value="HTH_ARAC"/>
    <property type="match status" value="1"/>
</dbReference>
<feature type="domain" description="HTH araC/xylS-type" evidence="4">
    <location>
        <begin position="53"/>
        <end position="151"/>
    </location>
</feature>
<dbReference type="InterPro" id="IPR018062">
    <property type="entry name" value="HTH_AraC-typ_CS"/>
</dbReference>
<keyword evidence="3" id="KW-0804">Transcription</keyword>
<keyword evidence="1" id="KW-0805">Transcription regulation</keyword>
<dbReference type="PRINTS" id="PR00032">
    <property type="entry name" value="HTHARAC"/>
</dbReference>
<dbReference type="AlphaFoldDB" id="A0A927MAQ5"/>
<evidence type="ECO:0000259" key="4">
    <source>
        <dbReference type="PROSITE" id="PS01124"/>
    </source>
</evidence>
<keyword evidence="2 5" id="KW-0238">DNA-binding</keyword>
<name>A0A927MAQ5_9ACTN</name>
<dbReference type="InterPro" id="IPR020449">
    <property type="entry name" value="Tscrpt_reg_AraC-type_HTH"/>
</dbReference>
<organism evidence="5 6">
    <name type="scientific">Plantactinospora soyae</name>
    <dbReference type="NCBI Taxonomy" id="1544732"/>
    <lineage>
        <taxon>Bacteria</taxon>
        <taxon>Bacillati</taxon>
        <taxon>Actinomycetota</taxon>
        <taxon>Actinomycetes</taxon>
        <taxon>Micromonosporales</taxon>
        <taxon>Micromonosporaceae</taxon>
        <taxon>Plantactinospora</taxon>
    </lineage>
</organism>
<dbReference type="PROSITE" id="PS01124">
    <property type="entry name" value="HTH_ARAC_FAMILY_2"/>
    <property type="match status" value="1"/>
</dbReference>
<dbReference type="PANTHER" id="PTHR46796">
    <property type="entry name" value="HTH-TYPE TRANSCRIPTIONAL ACTIVATOR RHAS-RELATED"/>
    <property type="match status" value="1"/>
</dbReference>
<evidence type="ECO:0000313" key="5">
    <source>
        <dbReference type="EMBL" id="MBE1489716.1"/>
    </source>
</evidence>
<dbReference type="Gene3D" id="1.10.10.60">
    <property type="entry name" value="Homeodomain-like"/>
    <property type="match status" value="2"/>
</dbReference>
<dbReference type="InterPro" id="IPR009057">
    <property type="entry name" value="Homeodomain-like_sf"/>
</dbReference>
<dbReference type="InterPro" id="IPR050204">
    <property type="entry name" value="AraC_XylS_family_regulators"/>
</dbReference>
<dbReference type="PROSITE" id="PS00041">
    <property type="entry name" value="HTH_ARAC_FAMILY_1"/>
    <property type="match status" value="1"/>
</dbReference>
<evidence type="ECO:0000256" key="2">
    <source>
        <dbReference type="ARBA" id="ARBA00023125"/>
    </source>
</evidence>
<gene>
    <name evidence="5" type="ORF">H4W31_005354</name>
</gene>
<proteinExistence type="predicted"/>
<comment type="caution">
    <text evidence="5">The sequence shown here is derived from an EMBL/GenBank/DDBJ whole genome shotgun (WGS) entry which is preliminary data.</text>
</comment>
<dbReference type="GO" id="GO:0003700">
    <property type="term" value="F:DNA-binding transcription factor activity"/>
    <property type="evidence" value="ECO:0007669"/>
    <property type="project" value="InterPro"/>
</dbReference>
<protein>
    <submittedName>
        <fullName evidence="5">AraC-like DNA-binding protein</fullName>
    </submittedName>
</protein>
<evidence type="ECO:0000313" key="6">
    <source>
        <dbReference type="Proteomes" id="UP000649753"/>
    </source>
</evidence>
<dbReference type="EMBL" id="JADBEB010000001">
    <property type="protein sequence ID" value="MBE1489716.1"/>
    <property type="molecule type" value="Genomic_DNA"/>
</dbReference>
<reference evidence="5" key="1">
    <citation type="submission" date="2020-10" db="EMBL/GenBank/DDBJ databases">
        <title>Sequencing the genomes of 1000 actinobacteria strains.</title>
        <authorList>
            <person name="Klenk H.-P."/>
        </authorList>
    </citation>
    <scope>NUCLEOTIDE SEQUENCE</scope>
    <source>
        <strain evidence="5">DSM 46832</strain>
    </source>
</reference>
<dbReference type="InterPro" id="IPR018060">
    <property type="entry name" value="HTH_AraC"/>
</dbReference>
<keyword evidence="6" id="KW-1185">Reference proteome</keyword>
<sequence length="323" mass="34718">MVVEERSSSSVANPLFLHFQGLPQQLGKACRAFLPANLAKGKLMDDVSEAAVLRAIDEMHARLGEQLTVDDLARAAMFSKFHFTRMFQRVTGVSPGRFLSALRLQRAKELLASTPMRVADISVSVGYNSVGTFSSRFSRSVGMSPTIYRRCAGYAMEIRDQADGLRPRLADAGLSCDVVLAEQDHDAMIFVGLFAGRIPEGRPARCAVLRASARVRFDNPPPGSWYLHAQSISVGDAPAVSKLGPSGASWGLYADRADRPVAVASAGPILLRPGTTASTKLILRPGRVLDPPVLLALLDVRTYALTGRAQSRNRAGSELASVA</sequence>
<dbReference type="SUPFAM" id="SSF46689">
    <property type="entry name" value="Homeodomain-like"/>
    <property type="match status" value="2"/>
</dbReference>